<dbReference type="OMA" id="LSCAPEY"/>
<feature type="compositionally biased region" description="Acidic residues" evidence="1">
    <location>
        <begin position="129"/>
        <end position="142"/>
    </location>
</feature>
<dbReference type="Proteomes" id="UP000007797">
    <property type="component" value="Unassembled WGS sequence"/>
</dbReference>
<protein>
    <submittedName>
        <fullName evidence="2">Uncharacterized protein</fullName>
    </submittedName>
</protein>
<evidence type="ECO:0000256" key="1">
    <source>
        <dbReference type="SAM" id="MobiDB-lite"/>
    </source>
</evidence>
<feature type="compositionally biased region" description="Low complexity" evidence="1">
    <location>
        <begin position="163"/>
        <end position="176"/>
    </location>
</feature>
<gene>
    <name evidence="2" type="ORF">DFA_01462</name>
</gene>
<dbReference type="GeneID" id="14873127"/>
<reference evidence="3" key="1">
    <citation type="journal article" date="2011" name="Genome Res.">
        <title>Phylogeny-wide analysis of social amoeba genomes highlights ancient origins for complex intercellular communication.</title>
        <authorList>
            <person name="Heidel A.J."/>
            <person name="Lawal H.M."/>
            <person name="Felder M."/>
            <person name="Schilde C."/>
            <person name="Helps N.R."/>
            <person name="Tunggal B."/>
            <person name="Rivero F."/>
            <person name="John U."/>
            <person name="Schleicher M."/>
            <person name="Eichinger L."/>
            <person name="Platzer M."/>
            <person name="Noegel A.A."/>
            <person name="Schaap P."/>
            <person name="Gloeckner G."/>
        </authorList>
    </citation>
    <scope>NUCLEOTIDE SEQUENCE [LARGE SCALE GENOMIC DNA]</scope>
    <source>
        <strain evidence="3">SH3</strain>
    </source>
</reference>
<evidence type="ECO:0000313" key="2">
    <source>
        <dbReference type="EMBL" id="EGG21576.1"/>
    </source>
</evidence>
<feature type="compositionally biased region" description="Low complexity" evidence="1">
    <location>
        <begin position="300"/>
        <end position="315"/>
    </location>
</feature>
<feature type="compositionally biased region" description="Polar residues" evidence="1">
    <location>
        <begin position="247"/>
        <end position="264"/>
    </location>
</feature>
<name>F4PSU8_CACFS</name>
<dbReference type="AlphaFoldDB" id="F4PSU8"/>
<feature type="compositionally biased region" description="Low complexity" evidence="1">
    <location>
        <begin position="47"/>
        <end position="107"/>
    </location>
</feature>
<feature type="compositionally biased region" description="Acidic residues" evidence="1">
    <location>
        <begin position="267"/>
        <end position="299"/>
    </location>
</feature>
<accession>F4PSU8</accession>
<feature type="compositionally biased region" description="Basic and acidic residues" evidence="1">
    <location>
        <begin position="108"/>
        <end position="122"/>
    </location>
</feature>
<dbReference type="RefSeq" id="XP_004359426.1">
    <property type="nucleotide sequence ID" value="XM_004359369.1"/>
</dbReference>
<evidence type="ECO:0000313" key="3">
    <source>
        <dbReference type="Proteomes" id="UP000007797"/>
    </source>
</evidence>
<feature type="compositionally biased region" description="Polar residues" evidence="1">
    <location>
        <begin position="229"/>
        <end position="240"/>
    </location>
</feature>
<dbReference type="KEGG" id="dfa:DFA_01462"/>
<feature type="compositionally biased region" description="Basic and acidic residues" evidence="1">
    <location>
        <begin position="148"/>
        <end position="159"/>
    </location>
</feature>
<keyword evidence="3" id="KW-1185">Reference proteome</keyword>
<organism evidence="2 3">
    <name type="scientific">Cavenderia fasciculata</name>
    <name type="common">Slime mold</name>
    <name type="synonym">Dictyostelium fasciculatum</name>
    <dbReference type="NCBI Taxonomy" id="261658"/>
    <lineage>
        <taxon>Eukaryota</taxon>
        <taxon>Amoebozoa</taxon>
        <taxon>Evosea</taxon>
        <taxon>Eumycetozoa</taxon>
        <taxon>Dictyostelia</taxon>
        <taxon>Acytosteliales</taxon>
        <taxon>Cavenderiaceae</taxon>
        <taxon>Cavenderia</taxon>
    </lineage>
</organism>
<proteinExistence type="predicted"/>
<sequence>MNEYQNSKYMYLSIIMGNLLSCAPEYPSEPFTGDMPSKPIPLQSEAPKSSLNNNSNSSKDSYYNSNPSLSSISPYSSSPTTTSSNKPTKSTTPQKQQQSTTTTPTPTTKKEKYIKPIVDKNPTHKMNFSDDEEEDDDEDDGDSMYSAEELRKQKLKEKQQSSVTKATTTTTTPTKEVVVEKNETTTPVDLSNVSLSKPASAPMKLMAKKPLPKTTTTVSSSLQTSSVSIKQQNIAPQKSSKFAIADETTSNATTTNIDANSSMGNWGDDDEINFGDDDDEDVGSDDESNNENNEMDDSESIQPPKITQPIKKPSIVWNDDDDGWE</sequence>
<feature type="region of interest" description="Disordered" evidence="1">
    <location>
        <begin position="25"/>
        <end position="325"/>
    </location>
</feature>
<feature type="compositionally biased region" description="Low complexity" evidence="1">
    <location>
        <begin position="212"/>
        <end position="228"/>
    </location>
</feature>
<dbReference type="EMBL" id="GL883010">
    <property type="protein sequence ID" value="EGG21576.1"/>
    <property type="molecule type" value="Genomic_DNA"/>
</dbReference>